<proteinExistence type="predicted"/>
<feature type="chain" id="PRO_5001830361" evidence="2">
    <location>
        <begin position="25"/>
        <end position="234"/>
    </location>
</feature>
<dbReference type="OMA" id="ECCERES"/>
<evidence type="ECO:0000256" key="1">
    <source>
        <dbReference type="SAM" id="MobiDB-lite"/>
    </source>
</evidence>
<dbReference type="EMBL" id="KK118770">
    <property type="protein sequence ID" value="KFM73807.1"/>
    <property type="molecule type" value="Genomic_DNA"/>
</dbReference>
<evidence type="ECO:0000313" key="3">
    <source>
        <dbReference type="EMBL" id="KFM73807.1"/>
    </source>
</evidence>
<evidence type="ECO:0000313" key="4">
    <source>
        <dbReference type="Proteomes" id="UP000054359"/>
    </source>
</evidence>
<sequence length="234" mass="27136">MSWEFRIFTSVTLLVLLHTPEIPAVSQESSYVIECIRDMIPHQIYNECCERESNCSVSRQQNRGIDCMSRSIMTNYSSMFSDSRESGSATTEMSFSYTRSHQWYDVLDTLAEICRRQPRARLQTCIRNELIKRCRFSMLQDRFTSAPGRWVNQRHLDRGSPYNVNYGSRIDPHKRIQFYGAGRGGNPEGALIVMGRPMDFGSNSESKYFSRGGYSDDMDDEEFGYSDSESMRYK</sequence>
<dbReference type="OrthoDB" id="6421667at2759"/>
<organism evidence="3 4">
    <name type="scientific">Stegodyphus mimosarum</name>
    <name type="common">African social velvet spider</name>
    <dbReference type="NCBI Taxonomy" id="407821"/>
    <lineage>
        <taxon>Eukaryota</taxon>
        <taxon>Metazoa</taxon>
        <taxon>Ecdysozoa</taxon>
        <taxon>Arthropoda</taxon>
        <taxon>Chelicerata</taxon>
        <taxon>Arachnida</taxon>
        <taxon>Araneae</taxon>
        <taxon>Araneomorphae</taxon>
        <taxon>Entelegynae</taxon>
        <taxon>Eresoidea</taxon>
        <taxon>Eresidae</taxon>
        <taxon>Stegodyphus</taxon>
    </lineage>
</organism>
<dbReference type="Proteomes" id="UP000054359">
    <property type="component" value="Unassembled WGS sequence"/>
</dbReference>
<keyword evidence="2" id="KW-0732">Signal</keyword>
<protein>
    <submittedName>
        <fullName evidence="3">Uncharacterized protein</fullName>
    </submittedName>
</protein>
<evidence type="ECO:0000256" key="2">
    <source>
        <dbReference type="SAM" id="SignalP"/>
    </source>
</evidence>
<reference evidence="3 4" key="1">
    <citation type="submission" date="2013-11" db="EMBL/GenBank/DDBJ databases">
        <title>Genome sequencing of Stegodyphus mimosarum.</title>
        <authorList>
            <person name="Bechsgaard J."/>
        </authorList>
    </citation>
    <scope>NUCLEOTIDE SEQUENCE [LARGE SCALE GENOMIC DNA]</scope>
</reference>
<gene>
    <name evidence="3" type="ORF">X975_26840</name>
</gene>
<accession>A0A087U8W8</accession>
<feature type="non-terminal residue" evidence="3">
    <location>
        <position position="234"/>
    </location>
</feature>
<name>A0A087U8W8_STEMI</name>
<feature type="signal peptide" evidence="2">
    <location>
        <begin position="1"/>
        <end position="24"/>
    </location>
</feature>
<keyword evidence="4" id="KW-1185">Reference proteome</keyword>
<dbReference type="AlphaFoldDB" id="A0A087U8W8"/>
<feature type="region of interest" description="Disordered" evidence="1">
    <location>
        <begin position="210"/>
        <end position="234"/>
    </location>
</feature>